<feature type="domain" description="RSE1/DDB1/CPSF1 first beta-propeller" evidence="1">
    <location>
        <begin position="15"/>
        <end position="156"/>
    </location>
</feature>
<gene>
    <name evidence="2" type="ORF">PGLA1383_LOCUS51804</name>
    <name evidence="3" type="ORF">PGLA1383_LOCUS55637</name>
    <name evidence="4" type="ORF">PGLA2088_LOCUS17325</name>
</gene>
<dbReference type="InterPro" id="IPR015943">
    <property type="entry name" value="WD40/YVTN_repeat-like_dom_sf"/>
</dbReference>
<organism evidence="2 5">
    <name type="scientific">Polarella glacialis</name>
    <name type="common">Dinoflagellate</name>
    <dbReference type="NCBI Taxonomy" id="89957"/>
    <lineage>
        <taxon>Eukaryota</taxon>
        <taxon>Sar</taxon>
        <taxon>Alveolata</taxon>
        <taxon>Dinophyceae</taxon>
        <taxon>Suessiales</taxon>
        <taxon>Suessiaceae</taxon>
        <taxon>Polarella</taxon>
    </lineage>
</organism>
<sequence>MSFAVFQQLSPSSVVDCCLFASFTSADANNLVLSRGDRLEVYELHRATNRLVYSLSIPLFGRPEAIGSFRPRPGAPENLALVFRKARYLSVLRYDPDLGSARTCGQHLLIAADDPAAASLPVGFQPQISVDPENRCVAVRSMPDRVVVFPVADDSTWALDSQQSLTQLVGGLPFRQ</sequence>
<proteinExistence type="predicted"/>
<dbReference type="EMBL" id="CAJNNV010031458">
    <property type="protein sequence ID" value="CAE8636323.1"/>
    <property type="molecule type" value="Genomic_DNA"/>
</dbReference>
<evidence type="ECO:0000313" key="4">
    <source>
        <dbReference type="EMBL" id="CAE8669935.1"/>
    </source>
</evidence>
<dbReference type="PANTHER" id="PTHR10644">
    <property type="entry name" value="DNA REPAIR/RNA PROCESSING CPSF FAMILY"/>
    <property type="match status" value="1"/>
</dbReference>
<reference evidence="2" key="1">
    <citation type="submission" date="2021-02" db="EMBL/GenBank/DDBJ databases">
        <authorList>
            <person name="Dougan E. K."/>
            <person name="Rhodes N."/>
            <person name="Thang M."/>
            <person name="Chan C."/>
        </authorList>
    </citation>
    <scope>NUCLEOTIDE SEQUENCE</scope>
</reference>
<dbReference type="EMBL" id="CAJNNW010022902">
    <property type="protein sequence ID" value="CAE8669935.1"/>
    <property type="molecule type" value="Genomic_DNA"/>
</dbReference>
<dbReference type="AlphaFoldDB" id="A0A813HFQ2"/>
<comment type="caution">
    <text evidence="2">The sequence shown here is derived from an EMBL/GenBank/DDBJ whole genome shotgun (WGS) entry which is preliminary data.</text>
</comment>
<dbReference type="OrthoDB" id="433457at2759"/>
<protein>
    <recommendedName>
        <fullName evidence="1">RSE1/DDB1/CPSF1 first beta-propeller domain-containing protein</fullName>
    </recommendedName>
</protein>
<keyword evidence="5" id="KW-1185">Reference proteome</keyword>
<feature type="non-terminal residue" evidence="2">
    <location>
        <position position="176"/>
    </location>
</feature>
<accession>A0A813HFQ2</accession>
<evidence type="ECO:0000313" key="5">
    <source>
        <dbReference type="Proteomes" id="UP000654075"/>
    </source>
</evidence>
<dbReference type="InterPro" id="IPR018846">
    <property type="entry name" value="Beta-prop_RSE1/DDB1/CPSF1_1st"/>
</dbReference>
<evidence type="ECO:0000259" key="1">
    <source>
        <dbReference type="Pfam" id="PF10433"/>
    </source>
</evidence>
<dbReference type="InterPro" id="IPR050358">
    <property type="entry name" value="RSE1/DDB1/CFT1"/>
</dbReference>
<dbReference type="Proteomes" id="UP000654075">
    <property type="component" value="Unassembled WGS sequence"/>
</dbReference>
<name>A0A813HFQ2_POLGL</name>
<dbReference type="Proteomes" id="UP000626109">
    <property type="component" value="Unassembled WGS sequence"/>
</dbReference>
<dbReference type="Pfam" id="PF10433">
    <property type="entry name" value="Beta-prop_RSE1_1st"/>
    <property type="match status" value="1"/>
</dbReference>
<dbReference type="Gene3D" id="2.130.10.10">
    <property type="entry name" value="YVTN repeat-like/Quinoprotein amine dehydrogenase"/>
    <property type="match status" value="1"/>
</dbReference>
<evidence type="ECO:0000313" key="3">
    <source>
        <dbReference type="EMBL" id="CAE8640899.1"/>
    </source>
</evidence>
<dbReference type="EMBL" id="CAJNNV010032738">
    <property type="protein sequence ID" value="CAE8640899.1"/>
    <property type="molecule type" value="Genomic_DNA"/>
</dbReference>
<evidence type="ECO:0000313" key="2">
    <source>
        <dbReference type="EMBL" id="CAE8636323.1"/>
    </source>
</evidence>